<comment type="similarity">
    <text evidence="1">Belongs to the FAD-binding monooxygenase family.</text>
</comment>
<dbReference type="Pfam" id="PF13450">
    <property type="entry name" value="NAD_binding_8"/>
    <property type="match status" value="1"/>
</dbReference>
<proteinExistence type="inferred from homology"/>
<dbReference type="SUPFAM" id="SSF51905">
    <property type="entry name" value="FAD/NAD(P)-binding domain"/>
    <property type="match status" value="2"/>
</dbReference>
<reference evidence="3 4" key="1">
    <citation type="journal article" date="2021" name="Nat. Commun.">
        <title>Genetic determinants of endophytism in the Arabidopsis root mycobiome.</title>
        <authorList>
            <person name="Mesny F."/>
            <person name="Miyauchi S."/>
            <person name="Thiergart T."/>
            <person name="Pickel B."/>
            <person name="Atanasova L."/>
            <person name="Karlsson M."/>
            <person name="Huettel B."/>
            <person name="Barry K.W."/>
            <person name="Haridas S."/>
            <person name="Chen C."/>
            <person name="Bauer D."/>
            <person name="Andreopoulos W."/>
            <person name="Pangilinan J."/>
            <person name="LaButti K."/>
            <person name="Riley R."/>
            <person name="Lipzen A."/>
            <person name="Clum A."/>
            <person name="Drula E."/>
            <person name="Henrissat B."/>
            <person name="Kohler A."/>
            <person name="Grigoriev I.V."/>
            <person name="Martin F.M."/>
            <person name="Hacquard S."/>
        </authorList>
    </citation>
    <scope>NUCLEOTIDE SEQUENCE [LARGE SCALE GENOMIC DNA]</scope>
    <source>
        <strain evidence="3 4">MPI-CAGE-CH-0241</strain>
    </source>
</reference>
<dbReference type="Gene3D" id="3.50.50.60">
    <property type="entry name" value="FAD/NAD(P)-binding domain"/>
    <property type="match status" value="2"/>
</dbReference>
<name>A0A9P8W1D3_9HYPO</name>
<dbReference type="PANTHER" id="PTHR42877:SF7">
    <property type="entry name" value="FLAVIN-BINDING MONOOXYGENASE-RELATED"/>
    <property type="match status" value="1"/>
</dbReference>
<organism evidence="3 4">
    <name type="scientific">Thelonectria olida</name>
    <dbReference type="NCBI Taxonomy" id="1576542"/>
    <lineage>
        <taxon>Eukaryota</taxon>
        <taxon>Fungi</taxon>
        <taxon>Dikarya</taxon>
        <taxon>Ascomycota</taxon>
        <taxon>Pezizomycotina</taxon>
        <taxon>Sordariomycetes</taxon>
        <taxon>Hypocreomycetidae</taxon>
        <taxon>Hypocreales</taxon>
        <taxon>Nectriaceae</taxon>
        <taxon>Thelonectria</taxon>
    </lineage>
</organism>
<evidence type="ECO:0000256" key="1">
    <source>
        <dbReference type="ARBA" id="ARBA00010139"/>
    </source>
</evidence>
<dbReference type="AlphaFoldDB" id="A0A9P8W1D3"/>
<feature type="transmembrane region" description="Helical" evidence="2">
    <location>
        <begin position="16"/>
        <end position="34"/>
    </location>
</feature>
<evidence type="ECO:0000256" key="2">
    <source>
        <dbReference type="SAM" id="Phobius"/>
    </source>
</evidence>
<accession>A0A9P8W1D3</accession>
<keyword evidence="4" id="KW-1185">Reference proteome</keyword>
<keyword evidence="2" id="KW-1133">Transmembrane helix</keyword>
<sequence length="559" mass="62991">MPQRVEPRSVDELRRLKVIVIGAGISGIIAGIRFPQRIPNLELVIYDKNRDIGGTWFENRYPGIACDIPAHSYQLSFEPNPRWPEFYASGRDIHEYWKGVASKYDVCRYVRLSHKVIECKFDESQSKWRVKICKTTTGEIFEDSADILYNCIGALNDWKWPDIKGLHDFGGDLLHSANWDESWDPTNKTVAVIGSGSSAIQVVPSLQPKVRRLDNYVRGRTWICPPFAPSEVEKHTSEEANFKFGEDEIQQFVNDPKFYHEYRKKIEQELQSGHPITLRGPVSEQAARDFRASMAVKLAAKPEILGKLVPDFPPGCRRLTPGPGYLTALAKENVDFINTGISCITKQGVVTQDGISRPVDAIICATGFDTTWTGRFPIIGRGNRMLVEKWAEYPKSYLGIATDEFPNMFMSLGPSSAVGAGSLSIVLERIGDYVCSAIQKMQREAIKTIEVKSSAVDTFYEYAQAYFPNTVFSMECSSWYKGGTKDGKVSALWPGSSLHCYKVMSNPRWEDYDYTMENGNNGAWLGDGWTIADRDENADRAYYLEPENIDFPIPVGLLN</sequence>
<evidence type="ECO:0000313" key="3">
    <source>
        <dbReference type="EMBL" id="KAH6886850.1"/>
    </source>
</evidence>
<dbReference type="EMBL" id="JAGPYM010000015">
    <property type="protein sequence ID" value="KAH6886850.1"/>
    <property type="molecule type" value="Genomic_DNA"/>
</dbReference>
<dbReference type="OrthoDB" id="74360at2759"/>
<protein>
    <recommendedName>
        <fullName evidence="5">Flavin-binding monooxygenase</fullName>
    </recommendedName>
</protein>
<keyword evidence="2" id="KW-0472">Membrane</keyword>
<comment type="caution">
    <text evidence="3">The sequence shown here is derived from an EMBL/GenBank/DDBJ whole genome shotgun (WGS) entry which is preliminary data.</text>
</comment>
<dbReference type="PANTHER" id="PTHR42877">
    <property type="entry name" value="L-ORNITHINE N(5)-MONOOXYGENASE-RELATED"/>
    <property type="match status" value="1"/>
</dbReference>
<dbReference type="InterPro" id="IPR036188">
    <property type="entry name" value="FAD/NAD-bd_sf"/>
</dbReference>
<evidence type="ECO:0000313" key="4">
    <source>
        <dbReference type="Proteomes" id="UP000777438"/>
    </source>
</evidence>
<keyword evidence="2" id="KW-0812">Transmembrane</keyword>
<evidence type="ECO:0008006" key="5">
    <source>
        <dbReference type="Google" id="ProtNLM"/>
    </source>
</evidence>
<dbReference type="InterPro" id="IPR051209">
    <property type="entry name" value="FAD-bind_Monooxygenase_sf"/>
</dbReference>
<dbReference type="Proteomes" id="UP000777438">
    <property type="component" value="Unassembled WGS sequence"/>
</dbReference>
<gene>
    <name evidence="3" type="ORF">B0T10DRAFT_607712</name>
</gene>